<evidence type="ECO:0000313" key="5">
    <source>
        <dbReference type="EMBL" id="OAG27568.1"/>
    </source>
</evidence>
<dbReference type="Pfam" id="PF00437">
    <property type="entry name" value="T2SSE"/>
    <property type="match status" value="1"/>
</dbReference>
<dbReference type="InterPro" id="IPR001482">
    <property type="entry name" value="T2SS/T4SS_dom"/>
</dbReference>
<dbReference type="STRING" id="1795632.TH606_06275"/>
<dbReference type="InterPro" id="IPR027417">
    <property type="entry name" value="P-loop_NTPase"/>
</dbReference>
<dbReference type="InterPro" id="IPR003593">
    <property type="entry name" value="AAA+_ATPase"/>
</dbReference>
<comment type="caution">
    <text evidence="5">The sequence shown here is derived from an EMBL/GenBank/DDBJ whole genome shotgun (WGS) entry which is preliminary data.</text>
</comment>
<keyword evidence="2" id="KW-0547">Nucleotide-binding</keyword>
<dbReference type="FunFam" id="3.40.50.300:FF:000398">
    <property type="entry name" value="Type IV pilus assembly ATPase PilB"/>
    <property type="match status" value="1"/>
</dbReference>
<dbReference type="AlphaFoldDB" id="A0A177E704"/>
<evidence type="ECO:0000256" key="2">
    <source>
        <dbReference type="ARBA" id="ARBA00022741"/>
    </source>
</evidence>
<evidence type="ECO:0000256" key="3">
    <source>
        <dbReference type="ARBA" id="ARBA00022840"/>
    </source>
</evidence>
<organism evidence="5 6">
    <name type="scientific">Thermodesulfatator autotrophicus</name>
    <dbReference type="NCBI Taxonomy" id="1795632"/>
    <lineage>
        <taxon>Bacteria</taxon>
        <taxon>Pseudomonadati</taxon>
        <taxon>Thermodesulfobacteriota</taxon>
        <taxon>Thermodesulfobacteria</taxon>
        <taxon>Thermodesulfobacteriales</taxon>
        <taxon>Thermodesulfatatoraceae</taxon>
        <taxon>Thermodesulfatator</taxon>
    </lineage>
</organism>
<dbReference type="PANTHER" id="PTHR30258">
    <property type="entry name" value="TYPE II SECRETION SYSTEM PROTEIN GSPE-RELATED"/>
    <property type="match status" value="1"/>
</dbReference>
<dbReference type="EMBL" id="LSFI01000026">
    <property type="protein sequence ID" value="OAG27568.1"/>
    <property type="molecule type" value="Genomic_DNA"/>
</dbReference>
<dbReference type="GO" id="GO:0005886">
    <property type="term" value="C:plasma membrane"/>
    <property type="evidence" value="ECO:0007669"/>
    <property type="project" value="TreeGrafter"/>
</dbReference>
<dbReference type="SUPFAM" id="SSF52540">
    <property type="entry name" value="P-loop containing nucleoside triphosphate hydrolases"/>
    <property type="match status" value="1"/>
</dbReference>
<evidence type="ECO:0000256" key="1">
    <source>
        <dbReference type="ARBA" id="ARBA00006611"/>
    </source>
</evidence>
<dbReference type="Proteomes" id="UP000076964">
    <property type="component" value="Unassembled WGS sequence"/>
</dbReference>
<reference evidence="5 6" key="1">
    <citation type="submission" date="2016-02" db="EMBL/GenBank/DDBJ databases">
        <title>Draft genome sequence of Thermodesulfatator sp. S606.</title>
        <authorList>
            <person name="Lai Q."/>
            <person name="Cao J."/>
            <person name="Dupont S."/>
            <person name="Shao Z."/>
            <person name="Jebbar M."/>
            <person name="Alain K."/>
        </authorList>
    </citation>
    <scope>NUCLEOTIDE SEQUENCE [LARGE SCALE GENOMIC DNA]</scope>
    <source>
        <strain evidence="5 6">S606</strain>
    </source>
</reference>
<evidence type="ECO:0000259" key="4">
    <source>
        <dbReference type="SMART" id="SM00382"/>
    </source>
</evidence>
<dbReference type="GO" id="GO:0016887">
    <property type="term" value="F:ATP hydrolysis activity"/>
    <property type="evidence" value="ECO:0007669"/>
    <property type="project" value="TreeGrafter"/>
</dbReference>
<sequence length="291" mass="32408">MRILASVEAMPIDKLGLREENLEAFKKLLQMPYGLILVVGPTGSGKTTTLHAALGYINTPNKKIWTAEDPVEIVQEGLRQVQVKPKIGLDFARVLRSFLRADPDIIMIGETRDEETARTVIEASLTGHLVFTTLHTNSAPETVTRLLGMGMDPYNFADALLGILAQRLAKRLCPNCKEPYQPSEEEIDLLIEEYGEHPTTPLTREAFKEATLFKPRGCSSCNNTGYKGRLAIHELLVANDEIRELIVKNAPVHEIRDAAMRAGMLTLKQDGIWKVLQGLTDLKQIRAVSIR</sequence>
<keyword evidence="3" id="KW-0067">ATP-binding</keyword>
<feature type="domain" description="AAA+ ATPase" evidence="4">
    <location>
        <begin position="32"/>
        <end position="167"/>
    </location>
</feature>
<evidence type="ECO:0000313" key="6">
    <source>
        <dbReference type="Proteomes" id="UP000076964"/>
    </source>
</evidence>
<protein>
    <recommendedName>
        <fullName evidence="4">AAA+ ATPase domain-containing protein</fullName>
    </recommendedName>
</protein>
<gene>
    <name evidence="5" type="ORF">TH606_06275</name>
</gene>
<keyword evidence="6" id="KW-1185">Reference proteome</keyword>
<accession>A0A177E704</accession>
<dbReference type="CDD" id="cd01129">
    <property type="entry name" value="PulE-GspE-like"/>
    <property type="match status" value="1"/>
</dbReference>
<dbReference type="Gene3D" id="3.40.50.300">
    <property type="entry name" value="P-loop containing nucleotide triphosphate hydrolases"/>
    <property type="match status" value="1"/>
</dbReference>
<dbReference type="PANTHER" id="PTHR30258:SF1">
    <property type="entry name" value="PROTEIN TRANSPORT PROTEIN HOFB HOMOLOG"/>
    <property type="match status" value="1"/>
</dbReference>
<proteinExistence type="inferred from homology"/>
<comment type="similarity">
    <text evidence="1">Belongs to the GSP E family.</text>
</comment>
<dbReference type="GO" id="GO:0005524">
    <property type="term" value="F:ATP binding"/>
    <property type="evidence" value="ECO:0007669"/>
    <property type="project" value="UniProtKB-KW"/>
</dbReference>
<dbReference type="SMART" id="SM00382">
    <property type="entry name" value="AAA"/>
    <property type="match status" value="1"/>
</dbReference>
<name>A0A177E704_9BACT</name>